<gene>
    <name evidence="1" type="ORF">CARUB_v10015184mg</name>
</gene>
<keyword evidence="2" id="KW-1185">Reference proteome</keyword>
<proteinExistence type="predicted"/>
<evidence type="ECO:0000313" key="1">
    <source>
        <dbReference type="EMBL" id="EOA31944.1"/>
    </source>
</evidence>
<dbReference type="EMBL" id="KB870807">
    <property type="protein sequence ID" value="EOA31944.1"/>
    <property type="molecule type" value="Genomic_DNA"/>
</dbReference>
<name>R0HQA8_9BRAS</name>
<organism evidence="1 2">
    <name type="scientific">Capsella rubella</name>
    <dbReference type="NCBI Taxonomy" id="81985"/>
    <lineage>
        <taxon>Eukaryota</taxon>
        <taxon>Viridiplantae</taxon>
        <taxon>Streptophyta</taxon>
        <taxon>Embryophyta</taxon>
        <taxon>Tracheophyta</taxon>
        <taxon>Spermatophyta</taxon>
        <taxon>Magnoliopsida</taxon>
        <taxon>eudicotyledons</taxon>
        <taxon>Gunneridae</taxon>
        <taxon>Pentapetalae</taxon>
        <taxon>rosids</taxon>
        <taxon>malvids</taxon>
        <taxon>Brassicales</taxon>
        <taxon>Brassicaceae</taxon>
        <taxon>Camelineae</taxon>
        <taxon>Capsella</taxon>
    </lineage>
</organism>
<reference evidence="2" key="1">
    <citation type="journal article" date="2013" name="Nat. Genet.">
        <title>The Capsella rubella genome and the genomic consequences of rapid mating system evolution.</title>
        <authorList>
            <person name="Slotte T."/>
            <person name="Hazzouri K.M."/>
            <person name="Agren J.A."/>
            <person name="Koenig D."/>
            <person name="Maumus F."/>
            <person name="Guo Y.L."/>
            <person name="Steige K."/>
            <person name="Platts A.E."/>
            <person name="Escobar J.S."/>
            <person name="Newman L.K."/>
            <person name="Wang W."/>
            <person name="Mandakova T."/>
            <person name="Vello E."/>
            <person name="Smith L.M."/>
            <person name="Henz S.R."/>
            <person name="Steffen J."/>
            <person name="Takuno S."/>
            <person name="Brandvain Y."/>
            <person name="Coop G."/>
            <person name="Andolfatto P."/>
            <person name="Hu T.T."/>
            <person name="Blanchette M."/>
            <person name="Clark R.M."/>
            <person name="Quesneville H."/>
            <person name="Nordborg M."/>
            <person name="Gaut B.S."/>
            <person name="Lysak M.A."/>
            <person name="Jenkins J."/>
            <person name="Grimwood J."/>
            <person name="Chapman J."/>
            <person name="Prochnik S."/>
            <person name="Shu S."/>
            <person name="Rokhsar D."/>
            <person name="Schmutz J."/>
            <person name="Weigel D."/>
            <person name="Wright S.I."/>
        </authorList>
    </citation>
    <scope>NUCLEOTIDE SEQUENCE [LARGE SCALE GENOMIC DNA]</scope>
    <source>
        <strain evidence="2">cv. Monte Gargano</strain>
    </source>
</reference>
<protein>
    <submittedName>
        <fullName evidence="1">Uncharacterized protein</fullName>
    </submittedName>
</protein>
<evidence type="ECO:0000313" key="2">
    <source>
        <dbReference type="Proteomes" id="UP000029121"/>
    </source>
</evidence>
<dbReference type="AlphaFoldDB" id="R0HQA8"/>
<dbReference type="Proteomes" id="UP000029121">
    <property type="component" value="Unassembled WGS sequence"/>
</dbReference>
<sequence>MKFDNRFSSHRIPRTILHDLSHSFFFPNFSIHHSLVSNVRHVNEKLHDLKKNKKIQRLKDEYKEGNSQIQNLPNLQRKKADEDFEGRNIIAANLNQIEFLSFFLMLL</sequence>
<accession>R0HQA8</accession>